<dbReference type="EMBL" id="KI658160">
    <property type="protein sequence ID" value="ETN83603.1"/>
    <property type="molecule type" value="Genomic_DNA"/>
</dbReference>
<protein>
    <submittedName>
        <fullName evidence="13">7 transmembrane receptor</fullName>
    </submittedName>
</protein>
<feature type="compositionally biased region" description="Polar residues" evidence="10">
    <location>
        <begin position="495"/>
        <end position="516"/>
    </location>
</feature>
<dbReference type="SUPFAM" id="SSF81321">
    <property type="entry name" value="Family A G protein-coupled receptor-like"/>
    <property type="match status" value="1"/>
</dbReference>
<evidence type="ECO:0000256" key="3">
    <source>
        <dbReference type="ARBA" id="ARBA00022692"/>
    </source>
</evidence>
<feature type="transmembrane region" description="Helical" evidence="11">
    <location>
        <begin position="195"/>
        <end position="217"/>
    </location>
</feature>
<dbReference type="Gene3D" id="1.20.1070.10">
    <property type="entry name" value="Rhodopsin 7-helix transmembrane proteins"/>
    <property type="match status" value="1"/>
</dbReference>
<evidence type="ECO:0000256" key="8">
    <source>
        <dbReference type="ARBA" id="ARBA00023224"/>
    </source>
</evidence>
<feature type="compositionally biased region" description="Polar residues" evidence="10">
    <location>
        <begin position="316"/>
        <end position="332"/>
    </location>
</feature>
<dbReference type="InterPro" id="IPR017452">
    <property type="entry name" value="GPCR_Rhodpsn_7TM"/>
</dbReference>
<gene>
    <name evidence="13" type="ORF">NECAME_07312</name>
</gene>
<keyword evidence="6 11" id="KW-0472">Membrane</keyword>
<keyword evidence="8 9" id="KW-0807">Transducer</keyword>
<feature type="transmembrane region" description="Helical" evidence="11">
    <location>
        <begin position="116"/>
        <end position="136"/>
    </location>
</feature>
<keyword evidence="3 9" id="KW-0812">Transmembrane</keyword>
<evidence type="ECO:0000256" key="1">
    <source>
        <dbReference type="ARBA" id="ARBA00004141"/>
    </source>
</evidence>
<evidence type="ECO:0000256" key="6">
    <source>
        <dbReference type="ARBA" id="ARBA00023136"/>
    </source>
</evidence>
<evidence type="ECO:0000256" key="9">
    <source>
        <dbReference type="RuleBase" id="RU000688"/>
    </source>
</evidence>
<dbReference type="Proteomes" id="UP000053676">
    <property type="component" value="Unassembled WGS sequence"/>
</dbReference>
<dbReference type="PRINTS" id="PR01012">
    <property type="entry name" value="NRPEPTIDEYR"/>
</dbReference>
<feature type="transmembrane region" description="Helical" evidence="11">
    <location>
        <begin position="264"/>
        <end position="287"/>
    </location>
</feature>
<keyword evidence="4 11" id="KW-1133">Transmembrane helix</keyword>
<dbReference type="STRING" id="51031.W2TP97"/>
<name>W2TP97_NECAM</name>
<keyword evidence="7 9" id="KW-0675">Receptor</keyword>
<feature type="domain" description="G-protein coupled receptors family 1 profile" evidence="12">
    <location>
        <begin position="95"/>
        <end position="415"/>
    </location>
</feature>
<comment type="similarity">
    <text evidence="2 9">Belongs to the G-protein coupled receptor 1 family.</text>
</comment>
<accession>W2TP97</accession>
<dbReference type="PANTHER" id="PTHR24235">
    <property type="entry name" value="NEUROPEPTIDE Y RECEPTOR"/>
    <property type="match status" value="1"/>
</dbReference>
<feature type="transmembrane region" description="Helical" evidence="11">
    <location>
        <begin position="79"/>
        <end position="104"/>
    </location>
</feature>
<evidence type="ECO:0000256" key="10">
    <source>
        <dbReference type="SAM" id="MobiDB-lite"/>
    </source>
</evidence>
<dbReference type="KEGG" id="nai:NECAME_07312"/>
<evidence type="ECO:0000313" key="14">
    <source>
        <dbReference type="Proteomes" id="UP000053676"/>
    </source>
</evidence>
<keyword evidence="14" id="KW-1185">Reference proteome</keyword>
<dbReference type="PROSITE" id="PS00237">
    <property type="entry name" value="G_PROTEIN_RECEP_F1_1"/>
    <property type="match status" value="1"/>
</dbReference>
<feature type="region of interest" description="Disordered" evidence="10">
    <location>
        <begin position="306"/>
        <end position="332"/>
    </location>
</feature>
<evidence type="ECO:0000313" key="13">
    <source>
        <dbReference type="EMBL" id="ETN83603.1"/>
    </source>
</evidence>
<dbReference type="Pfam" id="PF00001">
    <property type="entry name" value="7tm_1"/>
    <property type="match status" value="1"/>
</dbReference>
<dbReference type="AlphaFoldDB" id="W2TP97"/>
<evidence type="ECO:0000256" key="11">
    <source>
        <dbReference type="SAM" id="Phobius"/>
    </source>
</evidence>
<feature type="region of interest" description="Disordered" evidence="10">
    <location>
        <begin position="495"/>
        <end position="517"/>
    </location>
</feature>
<comment type="subcellular location">
    <subcellularLocation>
        <location evidence="1">Membrane</location>
        <topology evidence="1">Multi-pass membrane protein</topology>
    </subcellularLocation>
</comment>
<evidence type="ECO:0000259" key="12">
    <source>
        <dbReference type="PROSITE" id="PS50262"/>
    </source>
</evidence>
<keyword evidence="5 9" id="KW-0297">G-protein coupled receptor</keyword>
<dbReference type="PROSITE" id="PS50262">
    <property type="entry name" value="G_PROTEIN_RECEP_F1_2"/>
    <property type="match status" value="1"/>
</dbReference>
<evidence type="ECO:0000256" key="5">
    <source>
        <dbReference type="ARBA" id="ARBA00023040"/>
    </source>
</evidence>
<evidence type="ECO:0000256" key="2">
    <source>
        <dbReference type="ARBA" id="ARBA00010663"/>
    </source>
</evidence>
<evidence type="ECO:0000256" key="4">
    <source>
        <dbReference type="ARBA" id="ARBA00022989"/>
    </source>
</evidence>
<dbReference type="OrthoDB" id="9046662at2759"/>
<dbReference type="CTD" id="25347342"/>
<dbReference type="InterPro" id="IPR000611">
    <property type="entry name" value="NPY_rcpt"/>
</dbReference>
<dbReference type="SMART" id="SM01381">
    <property type="entry name" value="7TM_GPCR_Srsx"/>
    <property type="match status" value="1"/>
</dbReference>
<dbReference type="PRINTS" id="PR00237">
    <property type="entry name" value="GPCRRHODOPSN"/>
</dbReference>
<dbReference type="OMA" id="NTNFRHE"/>
<feature type="transmembrane region" description="Helical" evidence="11">
    <location>
        <begin position="156"/>
        <end position="174"/>
    </location>
</feature>
<dbReference type="GO" id="GO:0004983">
    <property type="term" value="F:neuropeptide Y receptor activity"/>
    <property type="evidence" value="ECO:0007669"/>
    <property type="project" value="InterPro"/>
</dbReference>
<dbReference type="GeneID" id="25347342"/>
<reference evidence="14" key="1">
    <citation type="journal article" date="2014" name="Nat. Genet.">
        <title>Genome of the human hookworm Necator americanus.</title>
        <authorList>
            <person name="Tang Y.T."/>
            <person name="Gao X."/>
            <person name="Rosa B.A."/>
            <person name="Abubucker S."/>
            <person name="Hallsworth-Pepin K."/>
            <person name="Martin J."/>
            <person name="Tyagi R."/>
            <person name="Heizer E."/>
            <person name="Zhang X."/>
            <person name="Bhonagiri-Palsikar V."/>
            <person name="Minx P."/>
            <person name="Warren W.C."/>
            <person name="Wang Q."/>
            <person name="Zhan B."/>
            <person name="Hotez P.J."/>
            <person name="Sternberg P.W."/>
            <person name="Dougall A."/>
            <person name="Gaze S.T."/>
            <person name="Mulvenna J."/>
            <person name="Sotillo J."/>
            <person name="Ranganathan S."/>
            <person name="Rabelo E.M."/>
            <person name="Wilson R.K."/>
            <person name="Felgner P.L."/>
            <person name="Bethony J."/>
            <person name="Hawdon J.M."/>
            <person name="Gasser R.B."/>
            <person name="Loukas A."/>
            <person name="Mitreva M."/>
        </authorList>
    </citation>
    <scope>NUCLEOTIDE SEQUENCE [LARGE SCALE GENOMIC DNA]</scope>
</reference>
<sequence length="545" mass="62699">MFTSIRKRRISRDLKILVEYLLVMIMNIEDLDKYCNRSLDRNAISESDYRSAPFDDYCLQVFFYQLQTSLRRFNEWEEIVYTTIYVIISILALIGNGLVIMAVLWKRAMRTNRNVLILNLALSNLVLALTNIPFLWLPSIDFEFPYSRFFCKIANVLPGSNIYCSTLTISVMAIDRYYSVKQLKVSSNRRQCMKAICISLTIWVVSFFLSLPLLLYYDTTMLYVVKDVNVLDEKGGVKLRSYGWRQCRLAPSRSTTLEMSTQEIQLLMSVLQVVSLYIVPLFVLSIFNVKLTRFLKTNANQMAKNRAESRRRRLDLQNSARRNEVNSGSLRSQSIPSLRNTIAERASDRRTSRTTALLIAMAGSYAALWLPFTLISLLLDLDILYVESHVAVIERIDQTCKMVSMLSICVNPFLYGFLNTNFRHEFSEIYFRYVLCRAKRTGQARFQHDFSSLAGCTRHNSVYLGVNEAENGLCSILRRSFAGSMERLRTPLRNEQTLSSTVSNKQQSSIAGAEQQSHSEAEHFGCDRMANRILLDADSEKDSFV</sequence>
<dbReference type="InterPro" id="IPR000276">
    <property type="entry name" value="GPCR_Rhodpsn"/>
</dbReference>
<dbReference type="GO" id="GO:0016020">
    <property type="term" value="C:membrane"/>
    <property type="evidence" value="ECO:0007669"/>
    <property type="project" value="UniProtKB-SubCell"/>
</dbReference>
<evidence type="ECO:0000256" key="7">
    <source>
        <dbReference type="ARBA" id="ARBA00023170"/>
    </source>
</evidence>
<organism evidence="13 14">
    <name type="scientific">Necator americanus</name>
    <name type="common">Human hookworm</name>
    <dbReference type="NCBI Taxonomy" id="51031"/>
    <lineage>
        <taxon>Eukaryota</taxon>
        <taxon>Metazoa</taxon>
        <taxon>Ecdysozoa</taxon>
        <taxon>Nematoda</taxon>
        <taxon>Chromadorea</taxon>
        <taxon>Rhabditida</taxon>
        <taxon>Rhabditina</taxon>
        <taxon>Rhabditomorpha</taxon>
        <taxon>Strongyloidea</taxon>
        <taxon>Ancylostomatidae</taxon>
        <taxon>Bunostominae</taxon>
        <taxon>Necator</taxon>
    </lineage>
</organism>
<dbReference type="PANTHER" id="PTHR24235:SF3">
    <property type="entry name" value="G-PROTEIN COUPLED RECEPTOR NPR-8-RELATED"/>
    <property type="match status" value="1"/>
</dbReference>
<feature type="transmembrane region" description="Helical" evidence="11">
    <location>
        <begin position="355"/>
        <end position="379"/>
    </location>
</feature>
<proteinExistence type="inferred from homology"/>